<protein>
    <submittedName>
        <fullName evidence="2">Uncharacterized protein</fullName>
    </submittedName>
</protein>
<gene>
    <name evidence="2" type="ORF">AWZ03_004147</name>
</gene>
<dbReference type="EMBL" id="LSRL02000023">
    <property type="protein sequence ID" value="TDG49464.1"/>
    <property type="molecule type" value="Genomic_DNA"/>
</dbReference>
<organism evidence="2 3">
    <name type="scientific">Drosophila navojoa</name>
    <name type="common">Fruit fly</name>
    <dbReference type="NCBI Taxonomy" id="7232"/>
    <lineage>
        <taxon>Eukaryota</taxon>
        <taxon>Metazoa</taxon>
        <taxon>Ecdysozoa</taxon>
        <taxon>Arthropoda</taxon>
        <taxon>Hexapoda</taxon>
        <taxon>Insecta</taxon>
        <taxon>Pterygota</taxon>
        <taxon>Neoptera</taxon>
        <taxon>Endopterygota</taxon>
        <taxon>Diptera</taxon>
        <taxon>Brachycera</taxon>
        <taxon>Muscomorpha</taxon>
        <taxon>Ephydroidea</taxon>
        <taxon>Drosophilidae</taxon>
        <taxon>Drosophila</taxon>
    </lineage>
</organism>
<name>A0A484BLB1_DRONA</name>
<feature type="signal peptide" evidence="1">
    <location>
        <begin position="1"/>
        <end position="22"/>
    </location>
</feature>
<keyword evidence="3" id="KW-1185">Reference proteome</keyword>
<evidence type="ECO:0000313" key="2">
    <source>
        <dbReference type="EMBL" id="TDG49464.1"/>
    </source>
</evidence>
<feature type="chain" id="PRO_5019776897" evidence="1">
    <location>
        <begin position="23"/>
        <end position="68"/>
    </location>
</feature>
<reference evidence="2 3" key="1">
    <citation type="journal article" date="2019" name="J. Hered.">
        <title>An Improved Genome Assembly for Drosophila navojoa, the Basal Species in the mojavensis Cluster.</title>
        <authorList>
            <person name="Vanderlinde T."/>
            <person name="Dupim E.G."/>
            <person name="Nazario-Yepiz N.O."/>
            <person name="Carvalho A.B."/>
        </authorList>
    </citation>
    <scope>NUCLEOTIDE SEQUENCE [LARGE SCALE GENOMIC DNA]</scope>
    <source>
        <strain evidence="2">Navoj_Jal97</strain>
        <tissue evidence="2">Whole organism</tissue>
    </source>
</reference>
<comment type="caution">
    <text evidence="2">The sequence shown here is derived from an EMBL/GenBank/DDBJ whole genome shotgun (WGS) entry which is preliminary data.</text>
</comment>
<evidence type="ECO:0000313" key="3">
    <source>
        <dbReference type="Proteomes" id="UP000295192"/>
    </source>
</evidence>
<dbReference type="AlphaFoldDB" id="A0A484BLB1"/>
<accession>A0A484BLB1</accession>
<dbReference type="Proteomes" id="UP000295192">
    <property type="component" value="Unassembled WGS sequence"/>
</dbReference>
<keyword evidence="1" id="KW-0732">Signal</keyword>
<proteinExistence type="predicted"/>
<evidence type="ECO:0000256" key="1">
    <source>
        <dbReference type="SAM" id="SignalP"/>
    </source>
</evidence>
<sequence length="68" mass="7861">MLLLPLLLLLVLQILLHVAVIGFELKSIYLTEAWTALLDLLATMEGVLLQQQQQQQQLQQQQQQQMHI</sequence>